<dbReference type="InterPro" id="IPR006061">
    <property type="entry name" value="SBP_1_CS"/>
</dbReference>
<evidence type="ECO:0000256" key="7">
    <source>
        <dbReference type="ARBA" id="ARBA00022764"/>
    </source>
</evidence>
<name>W4M898_9BACT</name>
<keyword evidence="6 8" id="KW-0732">Signal</keyword>
<keyword evidence="5" id="KW-0813">Transport</keyword>
<evidence type="ECO:0000256" key="1">
    <source>
        <dbReference type="ARBA" id="ARBA00004418"/>
    </source>
</evidence>
<protein>
    <recommendedName>
        <fullName evidence="4">sn-glycerol-3-phosphate-binding periplasmic protein UgpB</fullName>
    </recommendedName>
</protein>
<evidence type="ECO:0000256" key="4">
    <source>
        <dbReference type="ARBA" id="ARBA00017470"/>
    </source>
</evidence>
<dbReference type="GO" id="GO:0042597">
    <property type="term" value="C:periplasmic space"/>
    <property type="evidence" value="ECO:0007669"/>
    <property type="project" value="UniProtKB-SubCell"/>
</dbReference>
<dbReference type="GO" id="GO:0055085">
    <property type="term" value="P:transmembrane transport"/>
    <property type="evidence" value="ECO:0007669"/>
    <property type="project" value="InterPro"/>
</dbReference>
<sequence>MATKSFVNCRLRAALVGACLVLLPMMVHAQARQIQWWHAMGGVLGERVGGIAKGFNDKQKQCEVIPTYKGNYTENMTAGIAAFRAGKQPHILQVFEVGTATMMAAKGAIKPVYEVMASGGGDFDASGYLSTVTGYYTSPDGKMLSMPFNSSTPVLYYNKEAFKKAGLDPDKPPATWAEVAEVTQKTQAAGYPCGFTTAWQSWVHIENFSAWHNQAIGTKANGFEGFDTELVFNSPAHVKHIQQMADWQKDGIFKYGGRRGDGQALFTEGQCVMYTQSSAGYGGIKKTAEFEFGIGMLPYWPEISEKPQNSIIGGATLWTFSGHPKEDYTCAAEFFKFLSSAEIQAAWHQGTGYLPITYAAYDLTKKQGYYDKNPGTETALKQMTLNDPTANSRGLRFGNFVQIRDVINEELENVWGGKKSAQQALDDAVKRGNAMLRKFEKTVK</sequence>
<dbReference type="PROSITE" id="PS01037">
    <property type="entry name" value="SBP_BACTERIAL_1"/>
    <property type="match status" value="1"/>
</dbReference>
<comment type="subunit">
    <text evidence="3">The complex is composed of two ATP-binding proteins (UgpC), two transmembrane proteins (UgpA and UgpE) and a solute-binding protein (UgpB).</text>
</comment>
<dbReference type="HOGENOM" id="CLU_031285_3_0_7"/>
<dbReference type="PANTHER" id="PTHR43649:SF31">
    <property type="entry name" value="SN-GLYCEROL-3-PHOSPHATE-BINDING PERIPLASMIC PROTEIN UGPB"/>
    <property type="match status" value="1"/>
</dbReference>
<evidence type="ECO:0000313" key="10">
    <source>
        <dbReference type="Proteomes" id="UP000019140"/>
    </source>
</evidence>
<dbReference type="CDD" id="cd14748">
    <property type="entry name" value="PBP2_UgpB"/>
    <property type="match status" value="1"/>
</dbReference>
<evidence type="ECO:0000256" key="6">
    <source>
        <dbReference type="ARBA" id="ARBA00022729"/>
    </source>
</evidence>
<accession>W4M898</accession>
<dbReference type="InterPro" id="IPR050490">
    <property type="entry name" value="Bact_solute-bd_prot1"/>
</dbReference>
<evidence type="ECO:0000313" key="9">
    <source>
        <dbReference type="EMBL" id="ETX05847.1"/>
    </source>
</evidence>
<dbReference type="Gene3D" id="3.40.190.10">
    <property type="entry name" value="Periplasmic binding protein-like II"/>
    <property type="match status" value="2"/>
</dbReference>
<dbReference type="InterPro" id="IPR006059">
    <property type="entry name" value="SBP"/>
</dbReference>
<comment type="caution">
    <text evidence="9">The sequence shown here is derived from an EMBL/GenBank/DDBJ whole genome shotgun (WGS) entry which is preliminary data.</text>
</comment>
<dbReference type="Pfam" id="PF13416">
    <property type="entry name" value="SBP_bac_8"/>
    <property type="match status" value="1"/>
</dbReference>
<dbReference type="Proteomes" id="UP000019140">
    <property type="component" value="Unassembled WGS sequence"/>
</dbReference>
<organism evidence="9 10">
    <name type="scientific">Candidatus Entotheonella gemina</name>
    <dbReference type="NCBI Taxonomy" id="1429439"/>
    <lineage>
        <taxon>Bacteria</taxon>
        <taxon>Pseudomonadati</taxon>
        <taxon>Nitrospinota/Tectimicrobiota group</taxon>
        <taxon>Candidatus Tectimicrobiota</taxon>
        <taxon>Candidatus Entotheonellia</taxon>
        <taxon>Candidatus Entotheonellales</taxon>
        <taxon>Candidatus Entotheonellaceae</taxon>
        <taxon>Candidatus Entotheonella</taxon>
    </lineage>
</organism>
<gene>
    <name evidence="9" type="ORF">ETSY2_20560</name>
</gene>
<evidence type="ECO:0000256" key="2">
    <source>
        <dbReference type="ARBA" id="ARBA00008520"/>
    </source>
</evidence>
<proteinExistence type="inferred from homology"/>
<keyword evidence="10" id="KW-1185">Reference proteome</keyword>
<dbReference type="EMBL" id="AZHX01000852">
    <property type="protein sequence ID" value="ETX05847.1"/>
    <property type="molecule type" value="Genomic_DNA"/>
</dbReference>
<dbReference type="NCBIfam" id="NF008211">
    <property type="entry name" value="PRK10974.1"/>
    <property type="match status" value="1"/>
</dbReference>
<dbReference type="AlphaFoldDB" id="W4M898"/>
<evidence type="ECO:0000256" key="3">
    <source>
        <dbReference type="ARBA" id="ARBA00011557"/>
    </source>
</evidence>
<comment type="similarity">
    <text evidence="2">Belongs to the bacterial solute-binding protein 1 family.</text>
</comment>
<dbReference type="SUPFAM" id="SSF53850">
    <property type="entry name" value="Periplasmic binding protein-like II"/>
    <property type="match status" value="1"/>
</dbReference>
<comment type="subcellular location">
    <subcellularLocation>
        <location evidence="1">Periplasm</location>
    </subcellularLocation>
</comment>
<evidence type="ECO:0000256" key="5">
    <source>
        <dbReference type="ARBA" id="ARBA00022448"/>
    </source>
</evidence>
<feature type="signal peptide" evidence="8">
    <location>
        <begin position="1"/>
        <end position="29"/>
    </location>
</feature>
<reference evidence="9 10" key="1">
    <citation type="journal article" date="2014" name="Nature">
        <title>An environmental bacterial taxon with a large and distinct metabolic repertoire.</title>
        <authorList>
            <person name="Wilson M.C."/>
            <person name="Mori T."/>
            <person name="Ruckert C."/>
            <person name="Uria A.R."/>
            <person name="Helf M.J."/>
            <person name="Takada K."/>
            <person name="Gernert C."/>
            <person name="Steffens U.A."/>
            <person name="Heycke N."/>
            <person name="Schmitt S."/>
            <person name="Rinke C."/>
            <person name="Helfrich E.J."/>
            <person name="Brachmann A.O."/>
            <person name="Gurgui C."/>
            <person name="Wakimoto T."/>
            <person name="Kracht M."/>
            <person name="Crusemann M."/>
            <person name="Hentschel U."/>
            <person name="Abe I."/>
            <person name="Matsunaga S."/>
            <person name="Kalinowski J."/>
            <person name="Takeyama H."/>
            <person name="Piel J."/>
        </authorList>
    </citation>
    <scope>NUCLEOTIDE SEQUENCE [LARGE SCALE GENOMIC DNA]</scope>
    <source>
        <strain evidence="10">TSY2</strain>
    </source>
</reference>
<dbReference type="PANTHER" id="PTHR43649">
    <property type="entry name" value="ARABINOSE-BINDING PROTEIN-RELATED"/>
    <property type="match status" value="1"/>
</dbReference>
<dbReference type="PATRIC" id="fig|1429439.4.peg.3496"/>
<keyword evidence="7" id="KW-0574">Periplasm</keyword>
<feature type="chain" id="PRO_5004846371" description="sn-glycerol-3-phosphate-binding periplasmic protein UgpB" evidence="8">
    <location>
        <begin position="30"/>
        <end position="444"/>
    </location>
</feature>
<evidence type="ECO:0000256" key="8">
    <source>
        <dbReference type="SAM" id="SignalP"/>
    </source>
</evidence>